<comment type="caution">
    <text evidence="2">The sequence shown here is derived from an EMBL/GenBank/DDBJ whole genome shotgun (WGS) entry which is preliminary data.</text>
</comment>
<dbReference type="EMBL" id="JBEUKS010000002">
    <property type="protein sequence ID" value="MFC1437982.1"/>
    <property type="molecule type" value="Genomic_DNA"/>
</dbReference>
<feature type="region of interest" description="Disordered" evidence="1">
    <location>
        <begin position="110"/>
        <end position="138"/>
    </location>
</feature>
<dbReference type="RefSeq" id="WP_380563575.1">
    <property type="nucleotide sequence ID" value="NZ_JBEUKS010000002.1"/>
</dbReference>
<evidence type="ECO:0000256" key="1">
    <source>
        <dbReference type="SAM" id="MobiDB-lite"/>
    </source>
</evidence>
<name>A0ABV6XIB5_9ACTN</name>
<proteinExistence type="predicted"/>
<keyword evidence="3" id="KW-1185">Reference proteome</keyword>
<protein>
    <submittedName>
        <fullName evidence="2">Uncharacterized protein</fullName>
    </submittedName>
</protein>
<evidence type="ECO:0000313" key="3">
    <source>
        <dbReference type="Proteomes" id="UP001592581"/>
    </source>
</evidence>
<sequence>MLTWADAMACGAGGGLIAEVIVTFGRLRAWQQARHAARAVSGPLPLIGAFIDPAADSLAALFRVVLGGAAGWLLHAEVTGVYAAVTVGASAPALLAQMGRATTAAEALRGGPEIDEPGLHPSQTGLPGAPPVHGEAAP</sequence>
<reference evidence="2 3" key="1">
    <citation type="submission" date="2024-06" db="EMBL/GenBank/DDBJ databases">
        <authorList>
            <person name="Lee S.D."/>
        </authorList>
    </citation>
    <scope>NUCLEOTIDE SEQUENCE [LARGE SCALE GENOMIC DNA]</scope>
    <source>
        <strain evidence="2 3">N1-10</strain>
    </source>
</reference>
<organism evidence="2 3">
    <name type="scientific">Streptacidiphilus jeojiensis</name>
    <dbReference type="NCBI Taxonomy" id="3229225"/>
    <lineage>
        <taxon>Bacteria</taxon>
        <taxon>Bacillati</taxon>
        <taxon>Actinomycetota</taxon>
        <taxon>Actinomycetes</taxon>
        <taxon>Kitasatosporales</taxon>
        <taxon>Streptomycetaceae</taxon>
        <taxon>Streptacidiphilus</taxon>
    </lineage>
</organism>
<gene>
    <name evidence="2" type="ORF">ABUW04_06895</name>
</gene>
<accession>A0ABV6XIB5</accession>
<dbReference type="Proteomes" id="UP001592581">
    <property type="component" value="Unassembled WGS sequence"/>
</dbReference>
<evidence type="ECO:0000313" key="2">
    <source>
        <dbReference type="EMBL" id="MFC1437982.1"/>
    </source>
</evidence>